<reference evidence="3" key="1">
    <citation type="submission" date="2017-08" db="EMBL/GenBank/DDBJ databases">
        <authorList>
            <person name="Varghese N."/>
            <person name="Submissions S."/>
        </authorList>
    </citation>
    <scope>NUCLEOTIDE SEQUENCE [LARGE SCALE GENOMIC DNA]</scope>
    <source>
        <strain evidence="3">USBA17B2</strain>
    </source>
</reference>
<evidence type="ECO:0000313" key="3">
    <source>
        <dbReference type="Proteomes" id="UP000219688"/>
    </source>
</evidence>
<proteinExistence type="predicted"/>
<dbReference type="Pfam" id="PF22352">
    <property type="entry name" value="K319L-like_PKD"/>
    <property type="match status" value="1"/>
</dbReference>
<dbReference type="GO" id="GO:0005975">
    <property type="term" value="P:carbohydrate metabolic process"/>
    <property type="evidence" value="ECO:0007669"/>
    <property type="project" value="UniProtKB-ARBA"/>
</dbReference>
<dbReference type="Gene3D" id="2.60.40.10">
    <property type="entry name" value="Immunoglobulins"/>
    <property type="match status" value="1"/>
</dbReference>
<evidence type="ECO:0000313" key="2">
    <source>
        <dbReference type="EMBL" id="SOC51978.1"/>
    </source>
</evidence>
<organism evidence="2 3">
    <name type="scientific">Ornithinimicrobium cerasi</name>
    <dbReference type="NCBI Taxonomy" id="2248773"/>
    <lineage>
        <taxon>Bacteria</taxon>
        <taxon>Bacillati</taxon>
        <taxon>Actinomycetota</taxon>
        <taxon>Actinomycetes</taxon>
        <taxon>Micrococcales</taxon>
        <taxon>Ornithinimicrobiaceae</taxon>
        <taxon>Ornithinimicrobium</taxon>
    </lineage>
</organism>
<name>A0A285VEH7_9MICO</name>
<dbReference type="Proteomes" id="UP000219688">
    <property type="component" value="Unassembled WGS sequence"/>
</dbReference>
<keyword evidence="3" id="KW-1185">Reference proteome</keyword>
<protein>
    <submittedName>
        <fullName evidence="2">Uncharacterized protein</fullName>
    </submittedName>
</protein>
<feature type="chain" id="PRO_5012222358" evidence="1">
    <location>
        <begin position="46"/>
        <end position="721"/>
    </location>
</feature>
<dbReference type="EMBL" id="OBQK01000001">
    <property type="protein sequence ID" value="SOC51978.1"/>
    <property type="molecule type" value="Genomic_DNA"/>
</dbReference>
<dbReference type="AlphaFoldDB" id="A0A285VEH7"/>
<dbReference type="InterPro" id="IPR013783">
    <property type="entry name" value="Ig-like_fold"/>
</dbReference>
<feature type="signal peptide" evidence="1">
    <location>
        <begin position="1"/>
        <end position="45"/>
    </location>
</feature>
<evidence type="ECO:0000256" key="1">
    <source>
        <dbReference type="SAM" id="SignalP"/>
    </source>
</evidence>
<accession>A0A285VEH7</accession>
<sequence length="721" mass="73975">MSTTLFRRGRHSGPPALPALPRRRRAVAVTATTALLATGAGVALAEVTTPNPTHLVAFGPISGEHGYPTYYEDENGLRLQQCLDIEDPYCDPAFLRGEMPDGESPVSFPENWPLESFYFLAGAEIDMPGGGSAVLTSGLEATMANEGTVDGDQVVFGRQRFDIDFPAPGTYVVTHPYGQDTFTVDSTDFEDFRYVEDITPAPGNFGLALQSRISPFLISSGGLITTDKGTYVGDPGASTTVTGSPHETNYFRVEQVLQTGEKVVVGSTDQFTLLGKVSTNSGIDPQAATLVENAQGRYLDVFATTDFGKSVTVSGAGIATTTMDADGGRYFARIPLGSALPTSVSVTNKTDEPTATRSLPVTDGVTITSATYDTELDTLTVSASSTDEVDPPALTLTGLGADPVPLVDGTAALTVTAPPATVTVASAGGGADTATVVVGGGPAGEQEATMAAISGPTQVVAGDPVTLSNASLNAESVVWQQTAGTDVGITGATTDQVTFTAPAGAEELRVTLTATGPGGVTSTTAPFIIEVLTERPPAPAPVATATATPTSAYVGQNVTISGTGSQNAVSHSWTQTAGTPVSFDPTAASFSFAMPSTPVPLAFELTVTNADGVSATTQVSVTQVTDTLVVTQVQFRADKTEWRVSGTATVTTINTVRVYVRNADGSKGALIGESVVSAPATPGAPGDWGVRVRGGVNPGTATQVIVESTRGGSAVANIQRR</sequence>
<dbReference type="RefSeq" id="WP_097186574.1">
    <property type="nucleotide sequence ID" value="NZ_OBQK01000001.1"/>
</dbReference>
<keyword evidence="1" id="KW-0732">Signal</keyword>
<gene>
    <name evidence="2" type="ORF">SAMN05421879_101373</name>
</gene>